<dbReference type="RefSeq" id="XP_070312953.1">
    <property type="nucleotide sequence ID" value="XM_070456852.1"/>
</dbReference>
<evidence type="ECO:0000256" key="7">
    <source>
        <dbReference type="SAM" id="MobiDB-lite"/>
    </source>
</evidence>
<evidence type="ECO:0000313" key="9">
    <source>
        <dbReference type="Proteomes" id="UP001652640"/>
    </source>
</evidence>
<keyword evidence="3 6" id="KW-0863">Zinc-finger</keyword>
<proteinExistence type="predicted"/>
<sequence length="194" mass="21170">MPKRKKQNQQQQQLQQQPPLPERDETGDEEDGSPIGEEPRRGPPSLLGPPPMANGKPGDPKSAFHRGPPGSRGPVIPPLLSLPPPPRGRGPVQGSLSPRSGPYGRGWWGVKAEPPFPGPGHGGPSRGGFHKEQRNPRRLKSWSLIKNTCPPKDGPQVMEDKSSRPVCRHFAKKGHCRYEDLCAFYHPGVNGPPL</sequence>
<keyword evidence="2 6" id="KW-0479">Metal-binding</keyword>
<dbReference type="PROSITE" id="PS50103">
    <property type="entry name" value="ZF_C3H1"/>
    <property type="match status" value="1"/>
</dbReference>
<evidence type="ECO:0000313" key="10">
    <source>
        <dbReference type="RefSeq" id="XP_070312953.1"/>
    </source>
</evidence>
<keyword evidence="9" id="KW-1185">Reference proteome</keyword>
<dbReference type="InterPro" id="IPR036855">
    <property type="entry name" value="Znf_CCCH_sf"/>
</dbReference>
<evidence type="ECO:0000256" key="2">
    <source>
        <dbReference type="ARBA" id="ARBA00022723"/>
    </source>
</evidence>
<dbReference type="Proteomes" id="UP001652640">
    <property type="component" value="Chromosome 27"/>
</dbReference>
<feature type="compositionally biased region" description="Pro residues" evidence="7">
    <location>
        <begin position="75"/>
        <end position="88"/>
    </location>
</feature>
<evidence type="ECO:0000256" key="4">
    <source>
        <dbReference type="ARBA" id="ARBA00022833"/>
    </source>
</evidence>
<dbReference type="GeneID" id="110134365"/>
<keyword evidence="4 6" id="KW-0862">Zinc</keyword>
<gene>
    <name evidence="10" type="primary">PRR3</name>
</gene>
<dbReference type="PANTHER" id="PTHR47398:SF1">
    <property type="entry name" value="PROLINE-RICH PROTEIN 3-RELATED"/>
    <property type="match status" value="1"/>
</dbReference>
<feature type="zinc finger region" description="C3H1-type" evidence="6">
    <location>
        <begin position="161"/>
        <end position="189"/>
    </location>
</feature>
<dbReference type="InterPro" id="IPR000571">
    <property type="entry name" value="Znf_CCCH"/>
</dbReference>
<name>A0ABM4HBL8_ODOVR</name>
<dbReference type="InterPro" id="IPR042805">
    <property type="entry name" value="PRR3"/>
</dbReference>
<reference evidence="10" key="2">
    <citation type="submission" date="2025-08" db="UniProtKB">
        <authorList>
            <consortium name="RefSeq"/>
        </authorList>
    </citation>
    <scope>IDENTIFICATION</scope>
    <source>
        <tissue evidence="10">Tongue muscle</tissue>
    </source>
</reference>
<reference evidence="9" key="1">
    <citation type="journal article" date="2022" name="J. Hered.">
        <title>A De Novo Chromosome-Level Genome Assembly of the White-Tailed Deer, Odocoileus Virginianus.</title>
        <authorList>
            <person name="London E.W."/>
            <person name="Roca A.L."/>
            <person name="Novakofski J.E."/>
            <person name="Mateus-Pinilla N.E."/>
        </authorList>
    </citation>
    <scope>NUCLEOTIDE SEQUENCE [LARGE SCALE GENOMIC DNA]</scope>
</reference>
<dbReference type="SMART" id="SM00356">
    <property type="entry name" value="ZnF_C3H1"/>
    <property type="match status" value="1"/>
</dbReference>
<organism evidence="9 10">
    <name type="scientific">Odocoileus virginianus</name>
    <name type="common">White-tailed deer</name>
    <dbReference type="NCBI Taxonomy" id="9874"/>
    <lineage>
        <taxon>Eukaryota</taxon>
        <taxon>Metazoa</taxon>
        <taxon>Chordata</taxon>
        <taxon>Craniata</taxon>
        <taxon>Vertebrata</taxon>
        <taxon>Euteleostomi</taxon>
        <taxon>Mammalia</taxon>
        <taxon>Eutheria</taxon>
        <taxon>Laurasiatheria</taxon>
        <taxon>Artiodactyla</taxon>
        <taxon>Ruminantia</taxon>
        <taxon>Pecora</taxon>
        <taxon>Cervidae</taxon>
        <taxon>Odocoileinae</taxon>
        <taxon>Odocoileus</taxon>
    </lineage>
</organism>
<evidence type="ECO:0000256" key="1">
    <source>
        <dbReference type="ARBA" id="ARBA00015542"/>
    </source>
</evidence>
<dbReference type="SUPFAM" id="SSF90229">
    <property type="entry name" value="CCCH zinc finger"/>
    <property type="match status" value="1"/>
</dbReference>
<dbReference type="PANTHER" id="PTHR47398">
    <property type="entry name" value="PROLINE-RICH PROTEIN 3"/>
    <property type="match status" value="1"/>
</dbReference>
<feature type="domain" description="C3H1-type" evidence="8">
    <location>
        <begin position="161"/>
        <end position="189"/>
    </location>
</feature>
<dbReference type="Pfam" id="PF00642">
    <property type="entry name" value="zf-CCCH"/>
    <property type="match status" value="1"/>
</dbReference>
<dbReference type="Gene3D" id="4.10.1000.10">
    <property type="entry name" value="Zinc finger, CCCH-type"/>
    <property type="match status" value="1"/>
</dbReference>
<accession>A0ABM4HBL8</accession>
<evidence type="ECO:0000259" key="8">
    <source>
        <dbReference type="PROSITE" id="PS50103"/>
    </source>
</evidence>
<protein>
    <recommendedName>
        <fullName evidence="1">Proline-rich protein 3</fullName>
    </recommendedName>
    <alternativeName>
        <fullName evidence="5">MHC class I region proline-rich protein CAT56</fullName>
    </alternativeName>
</protein>
<evidence type="ECO:0000256" key="5">
    <source>
        <dbReference type="ARBA" id="ARBA00032452"/>
    </source>
</evidence>
<evidence type="ECO:0000256" key="3">
    <source>
        <dbReference type="ARBA" id="ARBA00022771"/>
    </source>
</evidence>
<feature type="compositionally biased region" description="Low complexity" evidence="7">
    <location>
        <begin position="8"/>
        <end position="17"/>
    </location>
</feature>
<feature type="region of interest" description="Disordered" evidence="7">
    <location>
        <begin position="1"/>
        <end position="137"/>
    </location>
</feature>
<evidence type="ECO:0000256" key="6">
    <source>
        <dbReference type="PROSITE-ProRule" id="PRU00723"/>
    </source>
</evidence>